<feature type="compositionally biased region" description="Low complexity" evidence="1">
    <location>
        <begin position="739"/>
        <end position="752"/>
    </location>
</feature>
<protein>
    <submittedName>
        <fullName evidence="2">Uncharacterized protein</fullName>
    </submittedName>
</protein>
<dbReference type="AlphaFoldDB" id="A0AAV2TMT0"/>
<organism evidence="2 3">
    <name type="scientific">Calicophoron daubneyi</name>
    <name type="common">Rumen fluke</name>
    <name type="synonym">Paramphistomum daubneyi</name>
    <dbReference type="NCBI Taxonomy" id="300641"/>
    <lineage>
        <taxon>Eukaryota</taxon>
        <taxon>Metazoa</taxon>
        <taxon>Spiralia</taxon>
        <taxon>Lophotrochozoa</taxon>
        <taxon>Platyhelminthes</taxon>
        <taxon>Trematoda</taxon>
        <taxon>Digenea</taxon>
        <taxon>Plagiorchiida</taxon>
        <taxon>Pronocephalata</taxon>
        <taxon>Paramphistomoidea</taxon>
        <taxon>Paramphistomidae</taxon>
        <taxon>Calicophoron</taxon>
    </lineage>
</organism>
<reference evidence="2" key="1">
    <citation type="submission" date="2024-06" db="EMBL/GenBank/DDBJ databases">
        <authorList>
            <person name="Liu X."/>
            <person name="Lenzi L."/>
            <person name="Haldenby T S."/>
            <person name="Uol C."/>
        </authorList>
    </citation>
    <scope>NUCLEOTIDE SEQUENCE</scope>
</reference>
<feature type="compositionally biased region" description="Basic and acidic residues" evidence="1">
    <location>
        <begin position="661"/>
        <end position="671"/>
    </location>
</feature>
<feature type="region of interest" description="Disordered" evidence="1">
    <location>
        <begin position="415"/>
        <end position="452"/>
    </location>
</feature>
<feature type="compositionally biased region" description="Polar residues" evidence="1">
    <location>
        <begin position="672"/>
        <end position="695"/>
    </location>
</feature>
<sequence>MPKYCVEFIADVHTLPSQDNSESSDCTFHLLSISRPTDGEQKEYIPSPVLIDKVHGKDKKDTELFKPIATELLSQISNSAYSGSENIQIIKTEGPNSENRATSHATHMGNSVCYKCDVTRTTENLSFQRPSSVCRYVSQPVHRTFVISRAVQCNERSFCEEIMCNNHNHYDSSPVVCGGIEKDVFKSRNNFSCQVHGSEPRNYTSCVFDALTEQPANRGLLGQMCALSKSGNMAGSNSELSIDVSSLSEKRCSSITPPGKPETHSPRRMEELHQADQPAPTFQDEEIDSLSPTISDRSSPNMREFCKKRKRRPAPYSRHNRRYPTTKCPDSSSGIRKSFRKGCLLRKSSSNLSFTGNSVLRNGLFSPDIGYQTSAGKSTALLDLCYLNHERSKPAVISKKENGYNVSVFDQRMTKRPNKSSMHGDFSETPVDTSSISSIDQPQPVSRHQYTNGPKEKMETVDMEETICREKERDTSSRVNSVLSISPEQANTSVRDTNDNARVNSTLPSPEEFLESVIPEPALKLKDKVDDSLESNYDPVRLKESHVASLFKSSVSQISSEASQKCEKRQPSAAQPTTSAKADKTSRSFIKFRSLSESRLPLFKTRKSTPNQCRQETPAKVIEDRLPQVSRGSPEVGREPIVETTKIAKADTRGAVSVSSETKRSSAHMDENSIQSKSAPSKDTQANCSVRSSSLGKPAKTRQSRSLQRPGLSAKSPRRRESHSAQPRVRNSELSTPRTSTNSIKSSGSKSTIPPPCSGDHNASSSSGQKNTTPPIKSCLTLTQSDLKPSESPQSKARLSDSSSANSRIITAPSRLLNHPSLTKPPKQIQVGRKQSNESASSAPVRTCTAVGRSRMRLVRHKFYIPESTNIEAILADPADRRIKAICERYKCDVEIYSKLPWCGFLQYIVVLTARDLATLRKCARTLDCRLNWCLDAQIR</sequence>
<dbReference type="EMBL" id="CAXLJL010000489">
    <property type="protein sequence ID" value="CAL5138249.1"/>
    <property type="molecule type" value="Genomic_DNA"/>
</dbReference>
<evidence type="ECO:0000256" key="1">
    <source>
        <dbReference type="SAM" id="MobiDB-lite"/>
    </source>
</evidence>
<accession>A0AAV2TMT0</accession>
<feature type="region of interest" description="Disordered" evidence="1">
    <location>
        <begin position="248"/>
        <end position="333"/>
    </location>
</feature>
<feature type="compositionally biased region" description="Basic residues" evidence="1">
    <location>
        <begin position="306"/>
        <end position="324"/>
    </location>
</feature>
<proteinExistence type="predicted"/>
<feature type="region of interest" description="Disordered" evidence="1">
    <location>
        <begin position="650"/>
        <end position="846"/>
    </location>
</feature>
<feature type="compositionally biased region" description="Polar residues" evidence="1">
    <location>
        <begin position="430"/>
        <end position="452"/>
    </location>
</feature>
<feature type="compositionally biased region" description="Basic and acidic residues" evidence="1">
    <location>
        <begin position="261"/>
        <end position="274"/>
    </location>
</feature>
<gene>
    <name evidence="2" type="ORF">CDAUBV1_LOCUS12852</name>
</gene>
<feature type="region of interest" description="Disordered" evidence="1">
    <location>
        <begin position="562"/>
        <end position="585"/>
    </location>
</feature>
<dbReference type="Proteomes" id="UP001497525">
    <property type="component" value="Unassembled WGS sequence"/>
</dbReference>
<name>A0AAV2TMT0_CALDB</name>
<feature type="compositionally biased region" description="Polar residues" evidence="1">
    <location>
        <begin position="833"/>
        <end position="844"/>
    </location>
</feature>
<evidence type="ECO:0000313" key="2">
    <source>
        <dbReference type="EMBL" id="CAL5138249.1"/>
    </source>
</evidence>
<evidence type="ECO:0000313" key="3">
    <source>
        <dbReference type="Proteomes" id="UP001497525"/>
    </source>
</evidence>
<feature type="compositionally biased region" description="Polar residues" evidence="1">
    <location>
        <begin position="761"/>
        <end position="809"/>
    </location>
</feature>
<comment type="caution">
    <text evidence="2">The sequence shown here is derived from an EMBL/GenBank/DDBJ whole genome shotgun (WGS) entry which is preliminary data.</text>
</comment>
<feature type="compositionally biased region" description="Polar residues" evidence="1">
    <location>
        <begin position="290"/>
        <end position="301"/>
    </location>
</feature>